<protein>
    <submittedName>
        <fullName evidence="2">Uncharacterized protein</fullName>
    </submittedName>
</protein>
<dbReference type="Proteomes" id="UP001319870">
    <property type="component" value="Unassembled WGS sequence"/>
</dbReference>
<gene>
    <name evidence="2" type="ORF">LEP48_09735</name>
</gene>
<feature type="transmembrane region" description="Helical" evidence="1">
    <location>
        <begin position="38"/>
        <end position="65"/>
    </location>
</feature>
<dbReference type="EMBL" id="JAIXCQ010000005">
    <property type="protein sequence ID" value="MCA5893629.1"/>
    <property type="molecule type" value="Genomic_DNA"/>
</dbReference>
<name>A0ABS7ZIJ0_9MICO</name>
<accession>A0ABS7ZIJ0</accession>
<evidence type="ECO:0000256" key="1">
    <source>
        <dbReference type="SAM" id="Phobius"/>
    </source>
</evidence>
<keyword evidence="1" id="KW-1133">Transmembrane helix</keyword>
<evidence type="ECO:0000313" key="3">
    <source>
        <dbReference type="Proteomes" id="UP001319870"/>
    </source>
</evidence>
<keyword evidence="1" id="KW-0812">Transmembrane</keyword>
<dbReference type="RefSeq" id="WP_225565378.1">
    <property type="nucleotide sequence ID" value="NZ_JAIXCQ010000005.1"/>
</dbReference>
<keyword evidence="1" id="KW-0472">Membrane</keyword>
<sequence>MRRTLFWALRDLLVPGTLLGVLTGLALGVIDGGAFTTWAMFLGALAGAVLSAGGIVAGSLVATFLRNSGDRARRLGAAAGVGTGVAGTSLVLATQVPLVSPWPTVGPLVLLAVAGTWACARFPQAAGVADLA</sequence>
<proteinExistence type="predicted"/>
<organism evidence="2 3">
    <name type="scientific">Isoptericola luteus</name>
    <dbReference type="NCBI Taxonomy" id="2879484"/>
    <lineage>
        <taxon>Bacteria</taxon>
        <taxon>Bacillati</taxon>
        <taxon>Actinomycetota</taxon>
        <taxon>Actinomycetes</taxon>
        <taxon>Micrococcales</taxon>
        <taxon>Promicromonosporaceae</taxon>
        <taxon>Isoptericola</taxon>
    </lineage>
</organism>
<reference evidence="2 3" key="1">
    <citation type="submission" date="2021-09" db="EMBL/GenBank/DDBJ databases">
        <title>Isoptericola luteus sp. nov., a novel bacterium isolated from Harbin, the capital city of Heilongjiang province.</title>
        <authorList>
            <person name="Li J."/>
        </authorList>
    </citation>
    <scope>NUCLEOTIDE SEQUENCE [LARGE SCALE GENOMIC DNA]</scope>
    <source>
        <strain evidence="2 3">NEAU-Y5</strain>
    </source>
</reference>
<keyword evidence="3" id="KW-1185">Reference proteome</keyword>
<evidence type="ECO:0000313" key="2">
    <source>
        <dbReference type="EMBL" id="MCA5893629.1"/>
    </source>
</evidence>
<feature type="transmembrane region" description="Helical" evidence="1">
    <location>
        <begin position="77"/>
        <end position="96"/>
    </location>
</feature>
<comment type="caution">
    <text evidence="2">The sequence shown here is derived from an EMBL/GenBank/DDBJ whole genome shotgun (WGS) entry which is preliminary data.</text>
</comment>
<feature type="transmembrane region" description="Helical" evidence="1">
    <location>
        <begin position="102"/>
        <end position="120"/>
    </location>
</feature>